<evidence type="ECO:0000259" key="5">
    <source>
        <dbReference type="Pfam" id="PF13407"/>
    </source>
</evidence>
<evidence type="ECO:0000256" key="1">
    <source>
        <dbReference type="ARBA" id="ARBA00004196"/>
    </source>
</evidence>
<dbReference type="GO" id="GO:0030246">
    <property type="term" value="F:carbohydrate binding"/>
    <property type="evidence" value="ECO:0007669"/>
    <property type="project" value="UniProtKB-ARBA"/>
</dbReference>
<dbReference type="PANTHER" id="PTHR46847">
    <property type="entry name" value="D-ALLOSE-BINDING PERIPLASMIC PROTEIN-RELATED"/>
    <property type="match status" value="1"/>
</dbReference>
<dbReference type="PANTHER" id="PTHR46847:SF1">
    <property type="entry name" value="D-ALLOSE-BINDING PERIPLASMIC PROTEIN-RELATED"/>
    <property type="match status" value="1"/>
</dbReference>
<dbReference type="EMBL" id="BLAF01000079">
    <property type="protein sequence ID" value="GES26087.1"/>
    <property type="molecule type" value="Genomic_DNA"/>
</dbReference>
<dbReference type="Proteomes" id="UP000377595">
    <property type="component" value="Unassembled WGS sequence"/>
</dbReference>
<feature type="signal peptide" evidence="4">
    <location>
        <begin position="1"/>
        <end position="27"/>
    </location>
</feature>
<comment type="subcellular location">
    <subcellularLocation>
        <location evidence="1">Cell envelope</location>
    </subcellularLocation>
</comment>
<sequence length="348" mass="36448">MSTFRKLTALAATSLVMTLGACGPDTAEGGEHRLRIGATVYFMSPFITQGKEGMEAYAKARDIDLLWNSAEQDVSTQASQIDQMINQHVDAIIVAPVQADSLGPQLARAKKEGIPVIAVNATLKDTSNITTSVLPDDVKAGEQAMQIMVDKLNGKGRIAILQGALGSSFEIDRTKGMHNILAKNPDIKVVAEDAADWKPEVAGNKVKTWLQSAGGKIDGIVAQNDDMALGAAKGLAEAGRKDIFVVGIDGIEDGLKAVQNGSMLGTNLQHGVVEMAAGLAVARLVATGKPYQKAYTYNMPIITEDNVDAAYQNVVTGKDAFLAKLPGLVDANVASGDISAGSLSDQAG</sequence>
<feature type="domain" description="Periplasmic binding protein" evidence="5">
    <location>
        <begin position="44"/>
        <end position="289"/>
    </location>
</feature>
<comment type="similarity">
    <text evidence="2">Belongs to the bacterial solute-binding protein 2 family.</text>
</comment>
<dbReference type="OrthoDB" id="9808136at2"/>
<dbReference type="AlphaFoldDB" id="A0A5M3XY69"/>
<feature type="chain" id="PRO_5039641064" evidence="4">
    <location>
        <begin position="28"/>
        <end position="348"/>
    </location>
</feature>
<gene>
    <name evidence="6" type="primary">thpA</name>
    <name evidence="6" type="ORF">Aple_089860</name>
</gene>
<dbReference type="SUPFAM" id="SSF53822">
    <property type="entry name" value="Periplasmic binding protein-like I"/>
    <property type="match status" value="1"/>
</dbReference>
<evidence type="ECO:0000313" key="7">
    <source>
        <dbReference type="Proteomes" id="UP000377595"/>
    </source>
</evidence>
<dbReference type="Gene3D" id="3.40.50.2300">
    <property type="match status" value="2"/>
</dbReference>
<comment type="caution">
    <text evidence="6">The sequence shown here is derived from an EMBL/GenBank/DDBJ whole genome shotgun (WGS) entry which is preliminary data.</text>
</comment>
<dbReference type="RefSeq" id="WP_155350830.1">
    <property type="nucleotide sequence ID" value="NZ_BAAAHM010000051.1"/>
</dbReference>
<evidence type="ECO:0000256" key="2">
    <source>
        <dbReference type="ARBA" id="ARBA00007639"/>
    </source>
</evidence>
<proteinExistence type="inferred from homology"/>
<reference evidence="6 7" key="1">
    <citation type="submission" date="2019-10" db="EMBL/GenBank/DDBJ databases">
        <title>Whole genome shotgun sequence of Acrocarpospora pleiomorpha NBRC 16267.</title>
        <authorList>
            <person name="Ichikawa N."/>
            <person name="Kimura A."/>
            <person name="Kitahashi Y."/>
            <person name="Komaki H."/>
            <person name="Oguchi A."/>
        </authorList>
    </citation>
    <scope>NUCLEOTIDE SEQUENCE [LARGE SCALE GENOMIC DNA]</scope>
    <source>
        <strain evidence="6 7">NBRC 16267</strain>
    </source>
</reference>
<dbReference type="InterPro" id="IPR028082">
    <property type="entry name" value="Peripla_BP_I"/>
</dbReference>
<evidence type="ECO:0000256" key="3">
    <source>
        <dbReference type="ARBA" id="ARBA00022729"/>
    </source>
</evidence>
<organism evidence="6 7">
    <name type="scientific">Acrocarpospora pleiomorpha</name>
    <dbReference type="NCBI Taxonomy" id="90975"/>
    <lineage>
        <taxon>Bacteria</taxon>
        <taxon>Bacillati</taxon>
        <taxon>Actinomycetota</taxon>
        <taxon>Actinomycetes</taxon>
        <taxon>Streptosporangiales</taxon>
        <taxon>Streptosporangiaceae</taxon>
        <taxon>Acrocarpospora</taxon>
    </lineage>
</organism>
<name>A0A5M3XY69_9ACTN</name>
<evidence type="ECO:0000313" key="6">
    <source>
        <dbReference type="EMBL" id="GES26087.1"/>
    </source>
</evidence>
<keyword evidence="3 4" id="KW-0732">Signal</keyword>
<keyword evidence="7" id="KW-1185">Reference proteome</keyword>
<dbReference type="PROSITE" id="PS51257">
    <property type="entry name" value="PROKAR_LIPOPROTEIN"/>
    <property type="match status" value="1"/>
</dbReference>
<dbReference type="Pfam" id="PF13407">
    <property type="entry name" value="Peripla_BP_4"/>
    <property type="match status" value="1"/>
</dbReference>
<dbReference type="InterPro" id="IPR025997">
    <property type="entry name" value="SBP_2_dom"/>
</dbReference>
<dbReference type="GO" id="GO:0030313">
    <property type="term" value="C:cell envelope"/>
    <property type="evidence" value="ECO:0007669"/>
    <property type="project" value="UniProtKB-SubCell"/>
</dbReference>
<accession>A0A5M3XY69</accession>
<evidence type="ECO:0000256" key="4">
    <source>
        <dbReference type="SAM" id="SignalP"/>
    </source>
</evidence>
<protein>
    <submittedName>
        <fullName evidence="6">D-threitol-binding protein</fullName>
    </submittedName>
</protein>